<dbReference type="GO" id="GO:0016787">
    <property type="term" value="F:hydrolase activity"/>
    <property type="evidence" value="ECO:0007669"/>
    <property type="project" value="UniProtKB-KW"/>
</dbReference>
<organism evidence="2 3">
    <name type="scientific">Halorientalis brevis</name>
    <dbReference type="NCBI Taxonomy" id="1126241"/>
    <lineage>
        <taxon>Archaea</taxon>
        <taxon>Methanobacteriati</taxon>
        <taxon>Methanobacteriota</taxon>
        <taxon>Stenosarchaea group</taxon>
        <taxon>Halobacteria</taxon>
        <taxon>Halobacteriales</taxon>
        <taxon>Haloarculaceae</taxon>
        <taxon>Halorientalis</taxon>
    </lineage>
</organism>
<dbReference type="AlphaFoldDB" id="A0ABD6C9K7"/>
<dbReference type="InterPro" id="IPR004843">
    <property type="entry name" value="Calcineurin-like_PHP"/>
</dbReference>
<evidence type="ECO:0000259" key="1">
    <source>
        <dbReference type="Pfam" id="PF00149"/>
    </source>
</evidence>
<sequence length="227" mass="25450">MLTDTDFADEVADRHLRFDAAQYDDIYVVGDVHGCIDELRTLWDRVDPSGDDVVLFVGDLIRKGPDSEAVVEFVQSRPNALSVRGNNEAKVINDRIDTGPFAAFEDGLEELPVVISWDDAMIVHGGVHPEWALADHDIVDFQEMRGVPVGNSYDGPYWFDSYQGPPRVFFGHTVLEDPVVREWAIGLDTGCVYGGDLTAYDYRSDEFVSVPAEETYRDRSDDKILDV</sequence>
<keyword evidence="2" id="KW-0378">Hydrolase</keyword>
<dbReference type="Proteomes" id="UP001597119">
    <property type="component" value="Unassembled WGS sequence"/>
</dbReference>
<proteinExistence type="predicted"/>
<protein>
    <submittedName>
        <fullName evidence="2">Metallophosphoesterase family protein</fullName>
        <ecNumber evidence="2">3.1.-.-</ecNumber>
    </submittedName>
</protein>
<dbReference type="RefSeq" id="WP_345893353.1">
    <property type="nucleotide sequence ID" value="NZ_JALLGV010000001.1"/>
</dbReference>
<comment type="caution">
    <text evidence="2">The sequence shown here is derived from an EMBL/GenBank/DDBJ whole genome shotgun (WGS) entry which is preliminary data.</text>
</comment>
<dbReference type="SUPFAM" id="SSF56300">
    <property type="entry name" value="Metallo-dependent phosphatases"/>
    <property type="match status" value="1"/>
</dbReference>
<dbReference type="EC" id="3.1.-.-" evidence="2"/>
<name>A0ABD6C9K7_9EURY</name>
<gene>
    <name evidence="2" type="ORF">ACFR9U_08505</name>
</gene>
<evidence type="ECO:0000313" key="3">
    <source>
        <dbReference type="Proteomes" id="UP001597119"/>
    </source>
</evidence>
<dbReference type="Pfam" id="PF00149">
    <property type="entry name" value="Metallophos"/>
    <property type="match status" value="1"/>
</dbReference>
<dbReference type="InterPro" id="IPR050126">
    <property type="entry name" value="Ap4A_hydrolase"/>
</dbReference>
<accession>A0ABD6C9K7</accession>
<dbReference type="CDD" id="cd00144">
    <property type="entry name" value="MPP_PPP_family"/>
    <property type="match status" value="1"/>
</dbReference>
<dbReference type="PANTHER" id="PTHR42850:SF4">
    <property type="entry name" value="ZINC-DEPENDENT ENDOPOLYPHOSPHATASE"/>
    <property type="match status" value="1"/>
</dbReference>
<feature type="domain" description="Calcineurin-like phosphoesterase" evidence="1">
    <location>
        <begin position="26"/>
        <end position="176"/>
    </location>
</feature>
<dbReference type="EMBL" id="JBHUDJ010000003">
    <property type="protein sequence ID" value="MFD1587023.1"/>
    <property type="molecule type" value="Genomic_DNA"/>
</dbReference>
<keyword evidence="3" id="KW-1185">Reference proteome</keyword>
<reference evidence="2 3" key="1">
    <citation type="journal article" date="2019" name="Int. J. Syst. Evol. Microbiol.">
        <title>The Global Catalogue of Microorganisms (GCM) 10K type strain sequencing project: providing services to taxonomists for standard genome sequencing and annotation.</title>
        <authorList>
            <consortium name="The Broad Institute Genomics Platform"/>
            <consortium name="The Broad Institute Genome Sequencing Center for Infectious Disease"/>
            <person name="Wu L."/>
            <person name="Ma J."/>
        </authorList>
    </citation>
    <scope>NUCLEOTIDE SEQUENCE [LARGE SCALE GENOMIC DNA]</scope>
    <source>
        <strain evidence="2 3">CGMCC 1.12125</strain>
    </source>
</reference>
<evidence type="ECO:0000313" key="2">
    <source>
        <dbReference type="EMBL" id="MFD1587023.1"/>
    </source>
</evidence>
<dbReference type="PANTHER" id="PTHR42850">
    <property type="entry name" value="METALLOPHOSPHOESTERASE"/>
    <property type="match status" value="1"/>
</dbReference>
<dbReference type="InterPro" id="IPR029052">
    <property type="entry name" value="Metallo-depent_PP-like"/>
</dbReference>
<dbReference type="Gene3D" id="3.60.21.10">
    <property type="match status" value="1"/>
</dbReference>